<feature type="transmembrane region" description="Helical" evidence="1">
    <location>
        <begin position="212"/>
        <end position="233"/>
    </location>
</feature>
<feature type="transmembrane region" description="Helical" evidence="1">
    <location>
        <begin position="100"/>
        <end position="132"/>
    </location>
</feature>
<proteinExistence type="predicted"/>
<dbReference type="PANTHER" id="PTHR30590">
    <property type="entry name" value="INNER MEMBRANE PROTEIN"/>
    <property type="match status" value="1"/>
</dbReference>
<reference evidence="3 4" key="1">
    <citation type="submission" date="2023-08" db="EMBL/GenBank/DDBJ databases">
        <title>Pleionea litopenaei sp. nov., isolated from stomach of juvenile Litopenaeus vannamei.</title>
        <authorList>
            <person name="Rho A.M."/>
            <person name="Hwang C.Y."/>
        </authorList>
    </citation>
    <scope>NUCLEOTIDE SEQUENCE [LARGE SCALE GENOMIC DNA]</scope>
    <source>
        <strain evidence="3 4">HL-JVS1</strain>
    </source>
</reference>
<keyword evidence="1" id="KW-1133">Transmembrane helix</keyword>
<evidence type="ECO:0000313" key="3">
    <source>
        <dbReference type="EMBL" id="WMS86381.1"/>
    </source>
</evidence>
<feature type="transmembrane region" description="Helical" evidence="1">
    <location>
        <begin position="245"/>
        <end position="264"/>
    </location>
</feature>
<keyword evidence="4" id="KW-1185">Reference proteome</keyword>
<feature type="transmembrane region" description="Helical" evidence="1">
    <location>
        <begin position="138"/>
        <end position="164"/>
    </location>
</feature>
<dbReference type="EMBL" id="CP133548">
    <property type="protein sequence ID" value="WMS86381.1"/>
    <property type="molecule type" value="Genomic_DNA"/>
</dbReference>
<feature type="transmembrane region" description="Helical" evidence="1">
    <location>
        <begin position="323"/>
        <end position="346"/>
    </location>
</feature>
<evidence type="ECO:0000313" key="4">
    <source>
        <dbReference type="Proteomes" id="UP001239782"/>
    </source>
</evidence>
<organism evidence="3 4">
    <name type="scientific">Pleionea litopenaei</name>
    <dbReference type="NCBI Taxonomy" id="3070815"/>
    <lineage>
        <taxon>Bacteria</taxon>
        <taxon>Pseudomonadati</taxon>
        <taxon>Pseudomonadota</taxon>
        <taxon>Gammaproteobacteria</taxon>
        <taxon>Oceanospirillales</taxon>
        <taxon>Pleioneaceae</taxon>
        <taxon>Pleionea</taxon>
    </lineage>
</organism>
<dbReference type="InterPro" id="IPR007349">
    <property type="entry name" value="DUF418"/>
</dbReference>
<dbReference type="RefSeq" id="WP_309201526.1">
    <property type="nucleotide sequence ID" value="NZ_CP133548.1"/>
</dbReference>
<dbReference type="Proteomes" id="UP001239782">
    <property type="component" value="Chromosome"/>
</dbReference>
<feature type="transmembrane region" description="Helical" evidence="1">
    <location>
        <begin position="12"/>
        <end position="30"/>
    </location>
</feature>
<feature type="domain" description="DUF418" evidence="2">
    <location>
        <begin position="230"/>
        <end position="390"/>
    </location>
</feature>
<keyword evidence="1" id="KW-0812">Transmembrane</keyword>
<sequence>MENLTRNHHLDFIRGIAVLGILMMNIQAFSMPLTAYGNPTSYGEFSDTNVLAYLFTHLLFDLKFMSIFSTLFGVGIAIFCERVSQREGSAGRRHYRRMGWLLLFGLIHAYFIWWGDILTAYALAGCLSYLMLKSTQKTLLITAAGLLAFYSAFMLLQGLVIPILPEEEVAKSILPMWQPTAEALAEELNAYQGTWYESFVFRVEQTLTLQPYLIFYLPRIIALNLIGIVLYRSGFFTFEWRKSTYLLWAMGGIVCGSLLTAFGIQQNFAHNFHWSFSMAHGMQFNYWGSLFTAMGYLALFMLISQTSSGLVSRGLQSVGRMAFTNYILQSLLATTLFYGFGFGYFGQVERPELIMITLGIWLVIVIFSVIWLRTFTQGPLELLWRKLTYGVSSKPMNIT</sequence>
<gene>
    <name evidence="3" type="ORF">Q9312_14250</name>
</gene>
<evidence type="ECO:0000256" key="1">
    <source>
        <dbReference type="SAM" id="Phobius"/>
    </source>
</evidence>
<dbReference type="AlphaFoldDB" id="A0AA51X623"/>
<feature type="transmembrane region" description="Helical" evidence="1">
    <location>
        <begin position="284"/>
        <end position="303"/>
    </location>
</feature>
<accession>A0AA51X623</accession>
<dbReference type="KEGG" id="plei:Q9312_14250"/>
<feature type="transmembrane region" description="Helical" evidence="1">
    <location>
        <begin position="50"/>
        <end position="79"/>
    </location>
</feature>
<protein>
    <submittedName>
        <fullName evidence="3">DUF418 domain-containing protein</fullName>
    </submittedName>
</protein>
<keyword evidence="1" id="KW-0472">Membrane</keyword>
<name>A0AA51X623_9GAMM</name>
<dbReference type="InterPro" id="IPR052529">
    <property type="entry name" value="Bact_Transport_Assoc"/>
</dbReference>
<evidence type="ECO:0000259" key="2">
    <source>
        <dbReference type="Pfam" id="PF04235"/>
    </source>
</evidence>
<feature type="transmembrane region" description="Helical" evidence="1">
    <location>
        <begin position="353"/>
        <end position="372"/>
    </location>
</feature>
<dbReference type="Pfam" id="PF04235">
    <property type="entry name" value="DUF418"/>
    <property type="match status" value="1"/>
</dbReference>
<dbReference type="PANTHER" id="PTHR30590:SF2">
    <property type="entry name" value="INNER MEMBRANE PROTEIN"/>
    <property type="match status" value="1"/>
</dbReference>